<dbReference type="Pfam" id="PF10604">
    <property type="entry name" value="Polyketide_cyc2"/>
    <property type="match status" value="1"/>
</dbReference>
<reference evidence="1 2" key="1">
    <citation type="submission" date="2017-06" db="EMBL/GenBank/DDBJ databases">
        <authorList>
            <person name="Kim H.J."/>
            <person name="Triplett B.A."/>
        </authorList>
    </citation>
    <scope>NUCLEOTIDE SEQUENCE [LARGE SCALE GENOMIC DNA]</scope>
    <source>
        <strain evidence="1 2">DSM 44715</strain>
    </source>
</reference>
<dbReference type="RefSeq" id="WP_089323821.1">
    <property type="nucleotide sequence ID" value="NZ_FZOR01000001.1"/>
</dbReference>
<keyword evidence="2" id="KW-1185">Reference proteome</keyword>
<evidence type="ECO:0000313" key="1">
    <source>
        <dbReference type="EMBL" id="SNS11641.1"/>
    </source>
</evidence>
<name>A0A239BW25_9ACTN</name>
<dbReference type="InterPro" id="IPR023393">
    <property type="entry name" value="START-like_dom_sf"/>
</dbReference>
<accession>A0A239BW25</accession>
<evidence type="ECO:0000313" key="2">
    <source>
        <dbReference type="Proteomes" id="UP000198318"/>
    </source>
</evidence>
<dbReference type="OrthoDB" id="191189at2"/>
<organism evidence="1 2">
    <name type="scientific">Actinomadura meyerae</name>
    <dbReference type="NCBI Taxonomy" id="240840"/>
    <lineage>
        <taxon>Bacteria</taxon>
        <taxon>Bacillati</taxon>
        <taxon>Actinomycetota</taxon>
        <taxon>Actinomycetes</taxon>
        <taxon>Streptosporangiales</taxon>
        <taxon>Thermomonosporaceae</taxon>
        <taxon>Actinomadura</taxon>
    </lineage>
</organism>
<protein>
    <submittedName>
        <fullName evidence="1">Polyketide cyclase / dehydrase and lipid transport</fullName>
    </submittedName>
</protein>
<dbReference type="AlphaFoldDB" id="A0A239BW25"/>
<dbReference type="Gene3D" id="3.30.530.20">
    <property type="match status" value="1"/>
</dbReference>
<dbReference type="Proteomes" id="UP000198318">
    <property type="component" value="Unassembled WGS sequence"/>
</dbReference>
<proteinExistence type="predicted"/>
<sequence>MHFETSVDIAASPETVWKLLTDVERWPEMTASIDRVELLDKPFAVSSRARVHQPKIPAAVWTVTELTEGEAFTWESRSPGVTTTGVHALTRTGDGVTVRLTLDQKGPLAPLFGLLTGRLTRRYVTMEADGLKAKAEQA</sequence>
<dbReference type="CDD" id="cd08862">
    <property type="entry name" value="SRPBCC_Smu440-like"/>
    <property type="match status" value="1"/>
</dbReference>
<gene>
    <name evidence="1" type="ORF">SAMN05443665_100164</name>
</gene>
<dbReference type="InterPro" id="IPR019587">
    <property type="entry name" value="Polyketide_cyclase/dehydratase"/>
</dbReference>
<dbReference type="EMBL" id="FZOR01000001">
    <property type="protein sequence ID" value="SNS11641.1"/>
    <property type="molecule type" value="Genomic_DNA"/>
</dbReference>
<dbReference type="SUPFAM" id="SSF55961">
    <property type="entry name" value="Bet v1-like"/>
    <property type="match status" value="1"/>
</dbReference>